<feature type="region of interest" description="Disordered" evidence="1">
    <location>
        <begin position="1"/>
        <end position="21"/>
    </location>
</feature>
<dbReference type="OrthoDB" id="9962355at2"/>
<organism evidence="2 3">
    <name type="scientific">Celeribacter neptunius</name>
    <dbReference type="NCBI Taxonomy" id="588602"/>
    <lineage>
        <taxon>Bacteria</taxon>
        <taxon>Pseudomonadati</taxon>
        <taxon>Pseudomonadota</taxon>
        <taxon>Alphaproteobacteria</taxon>
        <taxon>Rhodobacterales</taxon>
        <taxon>Roseobacteraceae</taxon>
        <taxon>Celeribacter</taxon>
    </lineage>
</organism>
<gene>
    <name evidence="2" type="ORF">SAMN04487991_2852</name>
</gene>
<accession>A0A1I3TS05</accession>
<dbReference type="RefSeq" id="WP_090061358.1">
    <property type="nucleotide sequence ID" value="NZ_FORH01000005.1"/>
</dbReference>
<evidence type="ECO:0000313" key="3">
    <source>
        <dbReference type="Proteomes" id="UP000199630"/>
    </source>
</evidence>
<dbReference type="EMBL" id="FORH01000005">
    <property type="protein sequence ID" value="SFJ73575.1"/>
    <property type="molecule type" value="Genomic_DNA"/>
</dbReference>
<protein>
    <submittedName>
        <fullName evidence="2">Uncharacterized protein</fullName>
    </submittedName>
</protein>
<evidence type="ECO:0000313" key="2">
    <source>
        <dbReference type="EMBL" id="SFJ73575.1"/>
    </source>
</evidence>
<dbReference type="Proteomes" id="UP000199630">
    <property type="component" value="Unassembled WGS sequence"/>
</dbReference>
<feature type="compositionally biased region" description="Basic and acidic residues" evidence="1">
    <location>
        <begin position="1"/>
        <end position="15"/>
    </location>
</feature>
<sequence length="145" mass="15951">MAHDGSDQTGPRDKALSALRHGRKRRVEIALPAEVCSLAFTRDMPVQPVPGNIPSAPFTEARNGKTAGRKIRRTPQAGENRQTHQPLPALSAQEHKTIQNLLDACTDLERQGENQMSQLVDRIGMTMMRSYLDRARDGRGAPSNG</sequence>
<evidence type="ECO:0000256" key="1">
    <source>
        <dbReference type="SAM" id="MobiDB-lite"/>
    </source>
</evidence>
<feature type="region of interest" description="Disordered" evidence="1">
    <location>
        <begin position="45"/>
        <end position="92"/>
    </location>
</feature>
<dbReference type="AlphaFoldDB" id="A0A1I3TS05"/>
<proteinExistence type="predicted"/>
<keyword evidence="3" id="KW-1185">Reference proteome</keyword>
<name>A0A1I3TS05_9RHOB</name>
<reference evidence="3" key="1">
    <citation type="submission" date="2016-10" db="EMBL/GenBank/DDBJ databases">
        <authorList>
            <person name="Varghese N."/>
            <person name="Submissions S."/>
        </authorList>
    </citation>
    <scope>NUCLEOTIDE SEQUENCE [LARGE SCALE GENOMIC DNA]</scope>
    <source>
        <strain evidence="3">DSM 26471</strain>
    </source>
</reference>